<comment type="caution">
    <text evidence="4">The sequence shown here is derived from an EMBL/GenBank/DDBJ whole genome shotgun (WGS) entry which is preliminary data.</text>
</comment>
<dbReference type="NCBIfam" id="NF033510">
    <property type="entry name" value="Ca_tandemer"/>
    <property type="match status" value="6"/>
</dbReference>
<dbReference type="Proteomes" id="UP001243195">
    <property type="component" value="Unassembled WGS sequence"/>
</dbReference>
<sequence>MGGDQHVDVPEITENGTSLSGTGEAGSTIIVTDADGNTSTTVVDENGHWTFPENPLTEGEVGSIEAIDTNGNESGEVELIGGDQHVDIPEITENGASLSGTGEAGSTIIVTDADGNTSTTVVDENGHWTFPENPLTEGEVGSIEAIDTNGNESGEVELIGGDQHVDVPEITENGTSLSGTGEAGSTIIVTDTDGNTSTTAVDENGNWTFPENPLTEGEVGSIEAIDTNGNESGTAPVVGGDQHVDVPEITENGTSLSGTGEAGSTIIVTDADGNTSTTVVDENGHWTFSENPLTEGEVGSIEAIDTNGNESGEVELIGGDQHVDVPEITENGTSLSGTGEVGSTVTVTDSKGNTYTTVVDENGNWNFPKNPLAEGDKGTIEATDKNDNESGKAGLIGGDQTPPVAPEAQLANDTGVIHTDGVSSDGTINVNYLEDTATWFYSLDGGKNWTQGTGHQFVIPEGEYAAGQIQMRQTDEAGYSSEITSLGHIVIDSKAPAQPVVSINEENTLSGTAEAGAVVILTLADSSKVSTTVDADGKWSFGPNPLASGETGQLTVVDLAGNTSPIASTGSWIAVSYAFEAQIVGFYDNYGTEQGLNKTSGTVTDDRSPMLQGSINGELKAGSQVAIIDTTTGIIVGYATVDADTQTWTFEISGLVDQSSQKYQAVIENKDGTRGNVSDVFEIKVSLSLIVDSISTVDKTPIITGSIHGEIAANEYLEVTVNGVTYSSKNGAVVLDAESGRWYLQIPENAALSVGKYDVQAVLKGSAGNVVQDHTSNEVVITEPTSTASTLDLSSANTSDISTAVTLGEDGVWRILTNGSVFDQKAVSSSNIYDLSKTTLTDVNGNSQNASSFVDMDRDGLMDILGEDSNFVDGQQSYKYDGTKYTTFQIGATDDRNSNTHAAYGSVVVVDLDGNGYGDIVYGGYLPSYSSYYNKDDSYFYNSDYSHLGKQFDTSIVFNTNGTIAGFDKTNLYVDDSSLLPTGTSPLELTSTSGNAQPDKEVAGVDLNNDGYVDIVYHGTTGTNNGTVTGTTSGVYSSTSPERLVVLSNGVNASGQTVLKSTQVVTGVFKGQDNNVTTANYMTTMTWADLNGDGYMDLVMAGSGTASTSSNYAATRIFYNDGTGKLTAGENQVGVGSNIQTLTDTTNSNTSLALDWNCDGKMDFVEFAGVSHNSTDYAADTTNQGLVWLNGGVNSVTKQVNWTSQNILKQANLSKTQYVTGALSVDLDWNGVQDLIVFRAGGGASSYIQNTTKIQDGTSIILRILDQNGVNAYFGNTVALIDEATGQVVATQIINAQSGTVNNSTGLVYFYGLDASKTYSAVILANGKDYGGIINYKLGTDRTIVNYNETWGGLKAVAANHAYVLTTENGDKAASTAAATDATNTTGIVGTGYNDTLYATAGQHIYNGGGGSTIVSGETVWSSTGGMDIIDYKLAVTKSLNVDLSLTTAQNTGFGIATLINIEGVAGAGGNDVFTNNAKDNSFEGRGGNDTFNLIHHGGHDTLIYKVLDSTDGTGGNGADSVKGFTVGLYEANTDADRIDLKELLVGYQADQDGAAHYQNGKATIDANDTIEQFLRVVYDGQNSYLQIDRNGTGGHYQDLLVIQDVKTDLATLLANHQIIIA</sequence>
<dbReference type="InterPro" id="IPR041498">
    <property type="entry name" value="Big_6"/>
</dbReference>
<dbReference type="RefSeq" id="WP_308956410.1">
    <property type="nucleotide sequence ID" value="NZ_JAVICY010000015.1"/>
</dbReference>
<feature type="domain" description="Bacterial Ig" evidence="3">
    <location>
        <begin position="10"/>
        <end position="79"/>
    </location>
</feature>
<feature type="domain" description="Bacterial Ig" evidence="3">
    <location>
        <begin position="90"/>
        <end position="158"/>
    </location>
</feature>
<dbReference type="SUPFAM" id="SSF69318">
    <property type="entry name" value="Integrin alpha N-terminal domain"/>
    <property type="match status" value="2"/>
</dbReference>
<organism evidence="4 5">
    <name type="scientific">Acinetobacter gerneri</name>
    <dbReference type="NCBI Taxonomy" id="202952"/>
    <lineage>
        <taxon>Bacteria</taxon>
        <taxon>Pseudomonadati</taxon>
        <taxon>Pseudomonadota</taxon>
        <taxon>Gammaproteobacteria</taxon>
        <taxon>Moraxellales</taxon>
        <taxon>Moraxellaceae</taxon>
        <taxon>Acinetobacter</taxon>
    </lineage>
</organism>
<dbReference type="InterPro" id="IPR013783">
    <property type="entry name" value="Ig-like_fold"/>
</dbReference>
<dbReference type="NCBIfam" id="TIGR03661">
    <property type="entry name" value="T1SS_VCA0849"/>
    <property type="match status" value="1"/>
</dbReference>
<gene>
    <name evidence="4" type="ORF">RFH51_10175</name>
</gene>
<feature type="domain" description="Bacterial Ig" evidence="3">
    <location>
        <begin position="326"/>
        <end position="393"/>
    </location>
</feature>
<evidence type="ECO:0000313" key="4">
    <source>
        <dbReference type="EMBL" id="MDQ9071823.1"/>
    </source>
</evidence>
<feature type="domain" description="Bacterial Ig" evidence="3">
    <location>
        <begin position="495"/>
        <end position="568"/>
    </location>
</feature>
<dbReference type="InterPro" id="IPR011049">
    <property type="entry name" value="Serralysin-like_metalloprot_C"/>
</dbReference>
<dbReference type="Pfam" id="PF17936">
    <property type="entry name" value="Big_6"/>
    <property type="match status" value="6"/>
</dbReference>
<feature type="region of interest" description="Disordered" evidence="2">
    <location>
        <begin position="366"/>
        <end position="401"/>
    </location>
</feature>
<feature type="region of interest" description="Disordered" evidence="2">
    <location>
        <begin position="1"/>
        <end position="25"/>
    </location>
</feature>
<accession>A0AAW8JHG1</accession>
<feature type="compositionally biased region" description="Polar residues" evidence="2">
    <location>
        <begin position="189"/>
        <end position="209"/>
    </location>
</feature>
<feature type="region of interest" description="Disordered" evidence="2">
    <location>
        <begin position="189"/>
        <end position="214"/>
    </location>
</feature>
<feature type="domain" description="Bacterial Ig" evidence="3">
    <location>
        <begin position="247"/>
        <end position="316"/>
    </location>
</feature>
<reference evidence="4" key="1">
    <citation type="submission" date="2023-08" db="EMBL/GenBank/DDBJ databases">
        <title>Emergence of clinically-relevant ST2 carbapenem-resistant Acinetobacter baumannii strains in hospital sewages in Zhejiang, East of China.</title>
        <authorList>
            <person name="Kaichao C."/>
            <person name="Zhang R."/>
        </authorList>
    </citation>
    <scope>NUCLEOTIDE SEQUENCE</scope>
    <source>
        <strain evidence="4">M-SY-60</strain>
    </source>
</reference>
<dbReference type="SUPFAM" id="SSF51120">
    <property type="entry name" value="beta-Roll"/>
    <property type="match status" value="1"/>
</dbReference>
<proteinExistence type="predicted"/>
<dbReference type="EMBL" id="JAVIDA010000012">
    <property type="protein sequence ID" value="MDQ9071823.1"/>
    <property type="molecule type" value="Genomic_DNA"/>
</dbReference>
<dbReference type="InterPro" id="IPR019960">
    <property type="entry name" value="T1SS_VCA0849"/>
</dbReference>
<feature type="compositionally biased region" description="Basic and acidic residues" evidence="2">
    <location>
        <begin position="374"/>
        <end position="390"/>
    </location>
</feature>
<evidence type="ECO:0000313" key="5">
    <source>
        <dbReference type="Proteomes" id="UP001243195"/>
    </source>
</evidence>
<keyword evidence="1" id="KW-0732">Signal</keyword>
<feature type="domain" description="Bacterial Ig" evidence="3">
    <location>
        <begin position="168"/>
        <end position="238"/>
    </location>
</feature>
<dbReference type="InterPro" id="IPR028994">
    <property type="entry name" value="Integrin_alpha_N"/>
</dbReference>
<protein>
    <submittedName>
        <fullName evidence="4">Ig-like domain-containing protein</fullName>
    </submittedName>
</protein>
<dbReference type="Pfam" id="PF13517">
    <property type="entry name" value="FG-GAP_3"/>
    <property type="match status" value="1"/>
</dbReference>
<dbReference type="Gene3D" id="2.60.40.10">
    <property type="entry name" value="Immunoglobulins"/>
    <property type="match status" value="7"/>
</dbReference>
<evidence type="ECO:0000259" key="3">
    <source>
        <dbReference type="Pfam" id="PF17936"/>
    </source>
</evidence>
<evidence type="ECO:0000256" key="1">
    <source>
        <dbReference type="ARBA" id="ARBA00022729"/>
    </source>
</evidence>
<dbReference type="Gene3D" id="2.130.10.130">
    <property type="entry name" value="Integrin alpha, N-terminal"/>
    <property type="match status" value="1"/>
</dbReference>
<name>A0AAW8JHG1_9GAMM</name>
<evidence type="ECO:0000256" key="2">
    <source>
        <dbReference type="SAM" id="MobiDB-lite"/>
    </source>
</evidence>
<dbReference type="InterPro" id="IPR013517">
    <property type="entry name" value="FG-GAP"/>
</dbReference>